<organism evidence="5 6">
    <name type="scientific">Antarcticibacterium arcticum</name>
    <dbReference type="NCBI Taxonomy" id="2585771"/>
    <lineage>
        <taxon>Bacteria</taxon>
        <taxon>Pseudomonadati</taxon>
        <taxon>Bacteroidota</taxon>
        <taxon>Flavobacteriia</taxon>
        <taxon>Flavobacteriales</taxon>
        <taxon>Flavobacteriaceae</taxon>
        <taxon>Antarcticibacterium</taxon>
    </lineage>
</organism>
<name>A0A5B8YIV5_9FLAO</name>
<evidence type="ECO:0000313" key="5">
    <source>
        <dbReference type="EMBL" id="QED36326.1"/>
    </source>
</evidence>
<feature type="signal peptide" evidence="4">
    <location>
        <begin position="1"/>
        <end position="19"/>
    </location>
</feature>
<evidence type="ECO:0000256" key="1">
    <source>
        <dbReference type="ARBA" id="ARBA00009091"/>
    </source>
</evidence>
<dbReference type="Gene3D" id="3.30.910.20">
    <property type="entry name" value="Skp domain"/>
    <property type="match status" value="1"/>
</dbReference>
<dbReference type="InterPro" id="IPR024930">
    <property type="entry name" value="Skp_dom_sf"/>
</dbReference>
<dbReference type="AlphaFoldDB" id="A0A5B8YIV5"/>
<dbReference type="PANTHER" id="PTHR35089">
    <property type="entry name" value="CHAPERONE PROTEIN SKP"/>
    <property type="match status" value="1"/>
</dbReference>
<feature type="coiled-coil region" evidence="3">
    <location>
        <begin position="53"/>
        <end position="102"/>
    </location>
</feature>
<dbReference type="GO" id="GO:0050821">
    <property type="term" value="P:protein stabilization"/>
    <property type="evidence" value="ECO:0007669"/>
    <property type="project" value="TreeGrafter"/>
</dbReference>
<dbReference type="PANTHER" id="PTHR35089:SF1">
    <property type="entry name" value="CHAPERONE PROTEIN SKP"/>
    <property type="match status" value="1"/>
</dbReference>
<dbReference type="InterPro" id="IPR005632">
    <property type="entry name" value="Chaperone_Skp"/>
</dbReference>
<dbReference type="Proteomes" id="UP000321954">
    <property type="component" value="Chromosome"/>
</dbReference>
<keyword evidence="2 4" id="KW-0732">Signal</keyword>
<dbReference type="SUPFAM" id="SSF111384">
    <property type="entry name" value="OmpH-like"/>
    <property type="match status" value="1"/>
</dbReference>
<protein>
    <submittedName>
        <fullName evidence="5">OmpH family outer membrane protein</fullName>
    </submittedName>
</protein>
<evidence type="ECO:0000256" key="3">
    <source>
        <dbReference type="SAM" id="Coils"/>
    </source>
</evidence>
<reference evidence="5 6" key="1">
    <citation type="submission" date="2019-08" db="EMBL/GenBank/DDBJ databases">
        <title>Antarcticibacterium arcticum sp. nov., a bacterium isolated from marine sediment of the Canadian Beaufort Sea.</title>
        <authorList>
            <person name="Lee Y.M."/>
            <person name="Baek K."/>
            <person name="Lee D.-H."/>
            <person name="Shin S.C."/>
            <person name="Jin Y.K."/>
            <person name="Park Y."/>
        </authorList>
    </citation>
    <scope>NUCLEOTIDE SEQUENCE [LARGE SCALE GENOMIC DNA]</scope>
    <source>
        <strain evidence="5 6">PAMC 28998</strain>
    </source>
</reference>
<dbReference type="EMBL" id="CP042476">
    <property type="protein sequence ID" value="QED36326.1"/>
    <property type="molecule type" value="Genomic_DNA"/>
</dbReference>
<keyword evidence="3" id="KW-0175">Coiled coil</keyword>
<dbReference type="GO" id="GO:0051082">
    <property type="term" value="F:unfolded protein binding"/>
    <property type="evidence" value="ECO:0007669"/>
    <property type="project" value="InterPro"/>
</dbReference>
<dbReference type="SMART" id="SM00935">
    <property type="entry name" value="OmpH"/>
    <property type="match status" value="1"/>
</dbReference>
<feature type="chain" id="PRO_5022749688" evidence="4">
    <location>
        <begin position="20"/>
        <end position="169"/>
    </location>
</feature>
<keyword evidence="6" id="KW-1185">Reference proteome</keyword>
<proteinExistence type="inferred from homology"/>
<comment type="similarity">
    <text evidence="1">Belongs to the Skp family.</text>
</comment>
<evidence type="ECO:0000256" key="4">
    <source>
        <dbReference type="SAM" id="SignalP"/>
    </source>
</evidence>
<dbReference type="OrthoDB" id="1493480at2"/>
<gene>
    <name evidence="5" type="ORF">FK178_00650</name>
</gene>
<sequence length="169" mass="18929">MKKYILIFLVFLTGMSTQAQTKVGTIDAEFILSQLPEITTVEEGLKNYNTELQGELQKTIKSYEDQIADYQATNATLSDEDKATKENEIIALENDIKNFRQKASVLLQMRRNELTQPLYVKIDAAMKEVIAEQKYTQIINASANALAFADPAYDITDAVLGKLGIKVTN</sequence>
<evidence type="ECO:0000256" key="2">
    <source>
        <dbReference type="ARBA" id="ARBA00022729"/>
    </source>
</evidence>
<accession>A0A5B8YIV5</accession>
<evidence type="ECO:0000313" key="6">
    <source>
        <dbReference type="Proteomes" id="UP000321954"/>
    </source>
</evidence>
<dbReference type="Pfam" id="PF03938">
    <property type="entry name" value="OmpH"/>
    <property type="match status" value="1"/>
</dbReference>
<dbReference type="RefSeq" id="WP_146830027.1">
    <property type="nucleotide sequence ID" value="NZ_CP042476.1"/>
</dbReference>
<dbReference type="KEGG" id="anp:FK178_00650"/>
<dbReference type="GO" id="GO:0005829">
    <property type="term" value="C:cytosol"/>
    <property type="evidence" value="ECO:0007669"/>
    <property type="project" value="TreeGrafter"/>
</dbReference>